<dbReference type="AlphaFoldDB" id="A0A2Z2NRZ2"/>
<evidence type="ECO:0000313" key="5">
    <source>
        <dbReference type="EMBL" id="ASJ74143.1"/>
    </source>
</evidence>
<dbReference type="Pfam" id="PF00356">
    <property type="entry name" value="LacI"/>
    <property type="match status" value="1"/>
</dbReference>
<dbReference type="GO" id="GO:0000976">
    <property type="term" value="F:transcription cis-regulatory region binding"/>
    <property type="evidence" value="ECO:0007669"/>
    <property type="project" value="TreeGrafter"/>
</dbReference>
<dbReference type="PANTHER" id="PTHR30146">
    <property type="entry name" value="LACI-RELATED TRANSCRIPTIONAL REPRESSOR"/>
    <property type="match status" value="1"/>
</dbReference>
<dbReference type="InterPro" id="IPR000843">
    <property type="entry name" value="HTH_LacI"/>
</dbReference>
<keyword evidence="3" id="KW-0804">Transcription</keyword>
<dbReference type="EMBL" id="CP018632">
    <property type="protein sequence ID" value="ASJ74143.1"/>
    <property type="molecule type" value="Genomic_DNA"/>
</dbReference>
<reference evidence="5 6" key="1">
    <citation type="submission" date="2016-12" db="EMBL/GenBank/DDBJ databases">
        <authorList>
            <person name="Song W.-J."/>
            <person name="Kurnit D.M."/>
        </authorList>
    </citation>
    <scope>NUCLEOTIDE SEQUENCE [LARGE SCALE GENOMIC DNA]</scope>
    <source>
        <strain evidence="5 6">IMCC3135</strain>
    </source>
</reference>
<dbReference type="CDD" id="cd01392">
    <property type="entry name" value="HTH_LacI"/>
    <property type="match status" value="1"/>
</dbReference>
<evidence type="ECO:0000256" key="2">
    <source>
        <dbReference type="ARBA" id="ARBA00023125"/>
    </source>
</evidence>
<feature type="domain" description="HTH lacI-type" evidence="4">
    <location>
        <begin position="10"/>
        <end position="63"/>
    </location>
</feature>
<dbReference type="SUPFAM" id="SSF53822">
    <property type="entry name" value="Periplasmic binding protein-like I"/>
    <property type="match status" value="1"/>
</dbReference>
<dbReference type="Pfam" id="PF13377">
    <property type="entry name" value="Peripla_BP_3"/>
    <property type="match status" value="1"/>
</dbReference>
<sequence length="357" mass="38958">MAAVQDSKGTLKGIATELNLSVTTVSRALGGFSDVAPATRQRVLDAAARAGYSPNSAARSLVTGRTNFVCLIFPLRDRARIDPFLGEYITGLSEGLVECGRDLFLSTVASNQTDLGVLRHVVESGRADGIVLNRIAEHDERVDYLIKRGFPFVTHGRTLENSAEHSWIDTDGKKAFSDMFKWLYSLGHRRFGLLSITEAMSFRSHREEGLQEAIAEQNDPDVSVVIQRVPQFDIDAREFSVNQLLNDRHRPTVILALTDEMGLCVLERAAQMGISVPDELSVIGYDNIPESAYAKPGLTTFDQSTQDTARQMAALLANILDGQTGITQTMIEPILIKRGSHGPAPAPAPVVSSITNH</sequence>
<dbReference type="KEGG" id="gai:IMCC3135_20325"/>
<dbReference type="SUPFAM" id="SSF47413">
    <property type="entry name" value="lambda repressor-like DNA-binding domains"/>
    <property type="match status" value="1"/>
</dbReference>
<evidence type="ECO:0000256" key="1">
    <source>
        <dbReference type="ARBA" id="ARBA00023015"/>
    </source>
</evidence>
<dbReference type="GO" id="GO:0003700">
    <property type="term" value="F:DNA-binding transcription factor activity"/>
    <property type="evidence" value="ECO:0007669"/>
    <property type="project" value="TreeGrafter"/>
</dbReference>
<keyword evidence="1" id="KW-0805">Transcription regulation</keyword>
<dbReference type="PROSITE" id="PS50932">
    <property type="entry name" value="HTH_LACI_2"/>
    <property type="match status" value="1"/>
</dbReference>
<dbReference type="RefSeq" id="WP_088919220.1">
    <property type="nucleotide sequence ID" value="NZ_CP018632.1"/>
</dbReference>
<proteinExistence type="predicted"/>
<organism evidence="5 6">
    <name type="scientific">Granulosicoccus antarcticus IMCC3135</name>
    <dbReference type="NCBI Taxonomy" id="1192854"/>
    <lineage>
        <taxon>Bacteria</taxon>
        <taxon>Pseudomonadati</taxon>
        <taxon>Pseudomonadota</taxon>
        <taxon>Gammaproteobacteria</taxon>
        <taxon>Chromatiales</taxon>
        <taxon>Granulosicoccaceae</taxon>
        <taxon>Granulosicoccus</taxon>
    </lineage>
</organism>
<evidence type="ECO:0000256" key="3">
    <source>
        <dbReference type="ARBA" id="ARBA00023163"/>
    </source>
</evidence>
<protein>
    <submittedName>
        <fullName evidence="5">HTH-type transcriptional regulator RafR</fullName>
    </submittedName>
</protein>
<dbReference type="SMART" id="SM00354">
    <property type="entry name" value="HTH_LACI"/>
    <property type="match status" value="1"/>
</dbReference>
<dbReference type="InterPro" id="IPR028082">
    <property type="entry name" value="Peripla_BP_I"/>
</dbReference>
<dbReference type="Gene3D" id="3.40.50.2300">
    <property type="match status" value="2"/>
</dbReference>
<evidence type="ECO:0000259" key="4">
    <source>
        <dbReference type="PROSITE" id="PS50932"/>
    </source>
</evidence>
<dbReference type="InterPro" id="IPR046335">
    <property type="entry name" value="LacI/GalR-like_sensor"/>
</dbReference>
<dbReference type="PANTHER" id="PTHR30146:SF138">
    <property type="entry name" value="TRANSCRIPTIONAL REGULATORY PROTEIN"/>
    <property type="match status" value="1"/>
</dbReference>
<name>A0A2Z2NRZ2_9GAMM</name>
<evidence type="ECO:0000313" key="6">
    <source>
        <dbReference type="Proteomes" id="UP000250079"/>
    </source>
</evidence>
<gene>
    <name evidence="5" type="primary">rafR_4</name>
    <name evidence="5" type="ORF">IMCC3135_20325</name>
</gene>
<dbReference type="Proteomes" id="UP000250079">
    <property type="component" value="Chromosome"/>
</dbReference>
<dbReference type="OrthoDB" id="5171752at2"/>
<accession>A0A2Z2NRZ2</accession>
<keyword evidence="2" id="KW-0238">DNA-binding</keyword>
<dbReference type="Gene3D" id="1.10.260.40">
    <property type="entry name" value="lambda repressor-like DNA-binding domains"/>
    <property type="match status" value="1"/>
</dbReference>
<dbReference type="CDD" id="cd20010">
    <property type="entry name" value="PBP1_AglR-like"/>
    <property type="match status" value="1"/>
</dbReference>
<dbReference type="InterPro" id="IPR010982">
    <property type="entry name" value="Lambda_DNA-bd_dom_sf"/>
</dbReference>
<keyword evidence="6" id="KW-1185">Reference proteome</keyword>